<keyword evidence="6 11" id="KW-0349">Heme</keyword>
<dbReference type="Gene3D" id="1.10.630.10">
    <property type="entry name" value="Cytochrome P450"/>
    <property type="match status" value="1"/>
</dbReference>
<evidence type="ECO:0000256" key="6">
    <source>
        <dbReference type="ARBA" id="ARBA00022617"/>
    </source>
</evidence>
<reference evidence="14 15" key="1">
    <citation type="submission" date="2019-08" db="EMBL/GenBank/DDBJ databases">
        <authorList>
            <person name="Alioto T."/>
            <person name="Alioto T."/>
            <person name="Gomez Garrido J."/>
        </authorList>
    </citation>
    <scope>NUCLEOTIDE SEQUENCE [LARGE SCALE GENOMIC DNA]</scope>
</reference>
<comment type="subcellular location">
    <subcellularLocation>
        <location evidence="4">Endoplasmic reticulum membrane</location>
        <topology evidence="4">Peripheral membrane protein</topology>
    </subcellularLocation>
    <subcellularLocation>
        <location evidence="3">Microsome membrane</location>
        <topology evidence="3">Peripheral membrane protein</topology>
    </subcellularLocation>
</comment>
<dbReference type="InterPro" id="IPR017972">
    <property type="entry name" value="Cyt_P450_CS"/>
</dbReference>
<dbReference type="GO" id="GO:0016705">
    <property type="term" value="F:oxidoreductase activity, acting on paired donors, with incorporation or reduction of molecular oxygen"/>
    <property type="evidence" value="ECO:0007669"/>
    <property type="project" value="InterPro"/>
</dbReference>
<evidence type="ECO:0000256" key="1">
    <source>
        <dbReference type="ARBA" id="ARBA00001971"/>
    </source>
</evidence>
<dbReference type="OrthoDB" id="1470350at2759"/>
<evidence type="ECO:0000256" key="3">
    <source>
        <dbReference type="ARBA" id="ARBA00004174"/>
    </source>
</evidence>
<comment type="function">
    <text evidence="2">May be involved in the metabolism of insect hormones and in the breakdown of synthetic insecticides.</text>
</comment>
<dbReference type="PROSITE" id="PS00086">
    <property type="entry name" value="CYTOCHROME_P450"/>
    <property type="match status" value="1"/>
</dbReference>
<comment type="similarity">
    <text evidence="5 12">Belongs to the cytochrome P450 family.</text>
</comment>
<keyword evidence="9 11" id="KW-0408">Iron</keyword>
<evidence type="ECO:0000256" key="13">
    <source>
        <dbReference type="SAM" id="Phobius"/>
    </source>
</evidence>
<comment type="cofactor">
    <cofactor evidence="1 11">
        <name>heme</name>
        <dbReference type="ChEBI" id="CHEBI:30413"/>
    </cofactor>
</comment>
<dbReference type="AlphaFoldDB" id="A0A5E4MCV6"/>
<evidence type="ECO:0000256" key="4">
    <source>
        <dbReference type="ARBA" id="ARBA00004406"/>
    </source>
</evidence>
<dbReference type="InterPro" id="IPR036396">
    <property type="entry name" value="Cyt_P450_sf"/>
</dbReference>
<dbReference type="PANTHER" id="PTHR24291">
    <property type="entry name" value="CYTOCHROME P450 FAMILY 4"/>
    <property type="match status" value="1"/>
</dbReference>
<evidence type="ECO:0000256" key="7">
    <source>
        <dbReference type="ARBA" id="ARBA00022723"/>
    </source>
</evidence>
<evidence type="ECO:0000256" key="12">
    <source>
        <dbReference type="RuleBase" id="RU000461"/>
    </source>
</evidence>
<keyword evidence="7 11" id="KW-0479">Metal-binding</keyword>
<dbReference type="InterPro" id="IPR002403">
    <property type="entry name" value="Cyt_P450_E_grp-IV"/>
</dbReference>
<keyword evidence="13" id="KW-0812">Transmembrane</keyword>
<dbReference type="PANTHER" id="PTHR24291:SF177">
    <property type="entry name" value="CYTOCHROME P450 4AA1-RELATED"/>
    <property type="match status" value="1"/>
</dbReference>
<keyword evidence="13" id="KW-0472">Membrane</keyword>
<dbReference type="Pfam" id="PF00067">
    <property type="entry name" value="p450"/>
    <property type="match status" value="1"/>
</dbReference>
<dbReference type="GO" id="GO:0020037">
    <property type="term" value="F:heme binding"/>
    <property type="evidence" value="ECO:0007669"/>
    <property type="project" value="InterPro"/>
</dbReference>
<proteinExistence type="inferred from homology"/>
<keyword evidence="10 12" id="KW-0503">Monooxygenase</keyword>
<dbReference type="PRINTS" id="PR00385">
    <property type="entry name" value="P450"/>
</dbReference>
<feature type="transmembrane region" description="Helical" evidence="13">
    <location>
        <begin position="53"/>
        <end position="70"/>
    </location>
</feature>
<evidence type="ECO:0000256" key="11">
    <source>
        <dbReference type="PIRSR" id="PIRSR602403-1"/>
    </source>
</evidence>
<dbReference type="InterPro" id="IPR050196">
    <property type="entry name" value="Cytochrome_P450_Monoox"/>
</dbReference>
<accession>A0A5E4MCV6</accession>
<evidence type="ECO:0000256" key="9">
    <source>
        <dbReference type="ARBA" id="ARBA00023004"/>
    </source>
</evidence>
<name>A0A5E4MCV6_9HEMI</name>
<dbReference type="Proteomes" id="UP000325440">
    <property type="component" value="Unassembled WGS sequence"/>
</dbReference>
<protein>
    <submittedName>
        <fullName evidence="14">Cytochrome P450,Cytochrome P450, E-class, group IV,Cytochrome P450, conserved site</fullName>
    </submittedName>
</protein>
<dbReference type="EMBL" id="CABPRJ010000489">
    <property type="protein sequence ID" value="VVC29238.1"/>
    <property type="molecule type" value="Genomic_DNA"/>
</dbReference>
<feature type="binding site" description="axial binding residue" evidence="11">
    <location>
        <position position="468"/>
    </location>
    <ligand>
        <name>heme</name>
        <dbReference type="ChEBI" id="CHEBI:30413"/>
    </ligand>
    <ligandPart>
        <name>Fe</name>
        <dbReference type="ChEBI" id="CHEBI:18248"/>
    </ligandPart>
</feature>
<dbReference type="CDD" id="cd20628">
    <property type="entry name" value="CYP4"/>
    <property type="match status" value="1"/>
</dbReference>
<sequence>MNTLIQKIIDLNKSNIMWYLTCILLLAITITVLMFKGRRKIILANRIPGPDGYFLVGLLPIFLLGPELLIKHGKNIYRKYKGSLFKIWVCNHLYIVLTDPEDIELVLTNPKLQKKSKEYLVLQESIMGQGIFSISDIKKWKNNRKMVSGGFSFTIIKSFIPIFYEEANTLNNVLRAKCAISNSNDCDISFPVSMATMEMIGKTALGVKFNAQNGGCHRFVENLQTAMHAWEYRISHPWYLNKTVFRLSSVQHKHYQCQQIINQFTDEIINTKIDELNRSIISCEGEKNETEDEDFGRKTRTVIEILLGNHHAMSHEQIRDEIVTIMIGGQETTALTNACTIFMLAHHQDVQNKVLEELQSIFSVGDHDRPPTYEDLQQMEYLERVIKETLRIFPPLPVFGRSLEEEMEIGGYLCPAGTTLLLCPLFLQSDDRFYANPDKFNPDNFLPDACRSRHPYTFIPFSAGYRNCIGIKYAMLQMKTIVSTLVRNNLLLPSNRCPTPAHLRLMFLSTLKFVDGCYVKIIPRT</sequence>
<dbReference type="InterPro" id="IPR001128">
    <property type="entry name" value="Cyt_P450"/>
</dbReference>
<gene>
    <name evidence="14" type="ORF">CINCED_3A013937</name>
</gene>
<dbReference type="GO" id="GO:0005506">
    <property type="term" value="F:iron ion binding"/>
    <property type="evidence" value="ECO:0007669"/>
    <property type="project" value="InterPro"/>
</dbReference>
<dbReference type="SUPFAM" id="SSF48264">
    <property type="entry name" value="Cytochrome P450"/>
    <property type="match status" value="1"/>
</dbReference>
<dbReference type="PRINTS" id="PR00465">
    <property type="entry name" value="EP450IV"/>
</dbReference>
<dbReference type="GO" id="GO:0004497">
    <property type="term" value="F:monooxygenase activity"/>
    <property type="evidence" value="ECO:0007669"/>
    <property type="project" value="UniProtKB-KW"/>
</dbReference>
<keyword evidence="13" id="KW-1133">Transmembrane helix</keyword>
<evidence type="ECO:0000256" key="8">
    <source>
        <dbReference type="ARBA" id="ARBA00023002"/>
    </source>
</evidence>
<evidence type="ECO:0000256" key="5">
    <source>
        <dbReference type="ARBA" id="ARBA00010617"/>
    </source>
</evidence>
<keyword evidence="15" id="KW-1185">Reference proteome</keyword>
<organism evidence="14 15">
    <name type="scientific">Cinara cedri</name>
    <dbReference type="NCBI Taxonomy" id="506608"/>
    <lineage>
        <taxon>Eukaryota</taxon>
        <taxon>Metazoa</taxon>
        <taxon>Ecdysozoa</taxon>
        <taxon>Arthropoda</taxon>
        <taxon>Hexapoda</taxon>
        <taxon>Insecta</taxon>
        <taxon>Pterygota</taxon>
        <taxon>Neoptera</taxon>
        <taxon>Paraneoptera</taxon>
        <taxon>Hemiptera</taxon>
        <taxon>Sternorrhyncha</taxon>
        <taxon>Aphidomorpha</taxon>
        <taxon>Aphidoidea</taxon>
        <taxon>Aphididae</taxon>
        <taxon>Lachninae</taxon>
        <taxon>Cinara</taxon>
    </lineage>
</organism>
<feature type="transmembrane region" description="Helical" evidence="13">
    <location>
        <begin position="16"/>
        <end position="33"/>
    </location>
</feature>
<evidence type="ECO:0000256" key="10">
    <source>
        <dbReference type="ARBA" id="ARBA00023033"/>
    </source>
</evidence>
<evidence type="ECO:0000313" key="15">
    <source>
        <dbReference type="Proteomes" id="UP000325440"/>
    </source>
</evidence>
<evidence type="ECO:0000256" key="2">
    <source>
        <dbReference type="ARBA" id="ARBA00003690"/>
    </source>
</evidence>
<evidence type="ECO:0000313" key="14">
    <source>
        <dbReference type="EMBL" id="VVC29238.1"/>
    </source>
</evidence>
<dbReference type="GO" id="GO:0005789">
    <property type="term" value="C:endoplasmic reticulum membrane"/>
    <property type="evidence" value="ECO:0007669"/>
    <property type="project" value="UniProtKB-SubCell"/>
</dbReference>
<keyword evidence="8 12" id="KW-0560">Oxidoreductase</keyword>